<feature type="region of interest" description="Disordered" evidence="1">
    <location>
        <begin position="1"/>
        <end position="96"/>
    </location>
</feature>
<evidence type="ECO:0000313" key="2">
    <source>
        <dbReference type="EnsemblMetazoa" id="ADIR001994-PA"/>
    </source>
</evidence>
<accession>A0A182N2Y2</accession>
<protein>
    <submittedName>
        <fullName evidence="2">Uncharacterized protein</fullName>
    </submittedName>
</protein>
<dbReference type="Proteomes" id="UP000075884">
    <property type="component" value="Unassembled WGS sequence"/>
</dbReference>
<keyword evidence="3" id="KW-1185">Reference proteome</keyword>
<dbReference type="AlphaFoldDB" id="A0A182N2Y2"/>
<organism evidence="2 3">
    <name type="scientific">Anopheles dirus</name>
    <dbReference type="NCBI Taxonomy" id="7168"/>
    <lineage>
        <taxon>Eukaryota</taxon>
        <taxon>Metazoa</taxon>
        <taxon>Ecdysozoa</taxon>
        <taxon>Arthropoda</taxon>
        <taxon>Hexapoda</taxon>
        <taxon>Insecta</taxon>
        <taxon>Pterygota</taxon>
        <taxon>Neoptera</taxon>
        <taxon>Endopterygota</taxon>
        <taxon>Diptera</taxon>
        <taxon>Nematocera</taxon>
        <taxon>Culicoidea</taxon>
        <taxon>Culicidae</taxon>
        <taxon>Anophelinae</taxon>
        <taxon>Anopheles</taxon>
    </lineage>
</organism>
<reference evidence="2" key="2">
    <citation type="submission" date="2020-05" db="UniProtKB">
        <authorList>
            <consortium name="EnsemblMetazoa"/>
        </authorList>
    </citation>
    <scope>IDENTIFICATION</scope>
    <source>
        <strain evidence="2">WRAIR2</strain>
    </source>
</reference>
<sequence>MPCDGTDGAVPHPGRGRAGDAADDAATDTDDNMLGDGDGCGRHRAAGSFLPMARGPYRWPADEEDEPDEDGKSAGSGSDEDDSLLVAYDSNSVASV</sequence>
<name>A0A182N2Y2_9DIPT</name>
<proteinExistence type="predicted"/>
<evidence type="ECO:0000313" key="3">
    <source>
        <dbReference type="Proteomes" id="UP000075884"/>
    </source>
</evidence>
<dbReference type="VEuPathDB" id="VectorBase:ADIR001994"/>
<evidence type="ECO:0000256" key="1">
    <source>
        <dbReference type="SAM" id="MobiDB-lite"/>
    </source>
</evidence>
<feature type="compositionally biased region" description="Acidic residues" evidence="1">
    <location>
        <begin position="21"/>
        <end position="33"/>
    </location>
</feature>
<dbReference type="EnsemblMetazoa" id="ADIR001994-RA">
    <property type="protein sequence ID" value="ADIR001994-PA"/>
    <property type="gene ID" value="ADIR001994"/>
</dbReference>
<reference evidence="3" key="1">
    <citation type="submission" date="2013-03" db="EMBL/GenBank/DDBJ databases">
        <title>The Genome Sequence of Anopheles dirus WRAIR2.</title>
        <authorList>
            <consortium name="The Broad Institute Genomics Platform"/>
            <person name="Neafsey D.E."/>
            <person name="Walton C."/>
            <person name="Walker B."/>
            <person name="Young S.K."/>
            <person name="Zeng Q."/>
            <person name="Gargeya S."/>
            <person name="Fitzgerald M."/>
            <person name="Haas B."/>
            <person name="Abouelleil A."/>
            <person name="Allen A.W."/>
            <person name="Alvarado L."/>
            <person name="Arachchi H.M."/>
            <person name="Berlin A.M."/>
            <person name="Chapman S.B."/>
            <person name="Gainer-Dewar J."/>
            <person name="Goldberg J."/>
            <person name="Griggs A."/>
            <person name="Gujja S."/>
            <person name="Hansen M."/>
            <person name="Howarth C."/>
            <person name="Imamovic A."/>
            <person name="Ireland A."/>
            <person name="Larimer J."/>
            <person name="McCowan C."/>
            <person name="Murphy C."/>
            <person name="Pearson M."/>
            <person name="Poon T.W."/>
            <person name="Priest M."/>
            <person name="Roberts A."/>
            <person name="Saif S."/>
            <person name="Shea T."/>
            <person name="Sisk P."/>
            <person name="Sykes S."/>
            <person name="Wortman J."/>
            <person name="Nusbaum C."/>
            <person name="Birren B."/>
        </authorList>
    </citation>
    <scope>NUCLEOTIDE SEQUENCE [LARGE SCALE GENOMIC DNA]</scope>
    <source>
        <strain evidence="3">WRAIR2</strain>
    </source>
</reference>